<name>A0A7R9DFC7_TIMPO</name>
<dbReference type="InterPro" id="IPR032675">
    <property type="entry name" value="LRR_dom_sf"/>
</dbReference>
<proteinExistence type="predicted"/>
<feature type="compositionally biased region" description="Polar residues" evidence="1">
    <location>
        <begin position="348"/>
        <end position="361"/>
    </location>
</feature>
<dbReference type="Gene3D" id="3.80.10.10">
    <property type="entry name" value="Ribonuclease Inhibitor"/>
    <property type="match status" value="1"/>
</dbReference>
<organism evidence="2">
    <name type="scientific">Timema poppense</name>
    <name type="common">Walking stick</name>
    <dbReference type="NCBI Taxonomy" id="170557"/>
    <lineage>
        <taxon>Eukaryota</taxon>
        <taxon>Metazoa</taxon>
        <taxon>Ecdysozoa</taxon>
        <taxon>Arthropoda</taxon>
        <taxon>Hexapoda</taxon>
        <taxon>Insecta</taxon>
        <taxon>Pterygota</taxon>
        <taxon>Neoptera</taxon>
        <taxon>Polyneoptera</taxon>
        <taxon>Phasmatodea</taxon>
        <taxon>Timematodea</taxon>
        <taxon>Timematoidea</taxon>
        <taxon>Timematidae</taxon>
        <taxon>Timema</taxon>
    </lineage>
</organism>
<feature type="region of interest" description="Disordered" evidence="1">
    <location>
        <begin position="316"/>
        <end position="362"/>
    </location>
</feature>
<protein>
    <submittedName>
        <fullName evidence="2">Uncharacterized protein</fullName>
    </submittedName>
</protein>
<dbReference type="PANTHER" id="PTHR31827">
    <property type="entry name" value="EMB|CAB89363.1"/>
    <property type="match status" value="1"/>
</dbReference>
<evidence type="ECO:0000313" key="2">
    <source>
        <dbReference type="EMBL" id="CAD7412545.1"/>
    </source>
</evidence>
<dbReference type="PANTHER" id="PTHR31827:SF1">
    <property type="entry name" value="EMB|CAB89363.1"/>
    <property type="match status" value="1"/>
</dbReference>
<accession>A0A7R9DFC7</accession>
<feature type="compositionally biased region" description="Low complexity" evidence="1">
    <location>
        <begin position="319"/>
        <end position="330"/>
    </location>
</feature>
<gene>
    <name evidence="2" type="ORF">TPSB3V08_LOCUS8485</name>
</gene>
<dbReference type="EMBL" id="OD006110">
    <property type="protein sequence ID" value="CAD7412545.1"/>
    <property type="molecule type" value="Genomic_DNA"/>
</dbReference>
<sequence>MTKEDELDLPEFVFVNTEVKIECCESNVLREEESLPSTSSLPQNKEQLKLAQCLLHRNSMTWVVKTRAHWPITYGQVERNVLPPPRHWARVHGGTHPKCKEVSCSKQALKGGFCKDHGGTHPKCKEVNCSKRALKGRFCRDHGGTYPKCKEVNCSKNALLGGFCKDHGGTYPKCKDVNCSKHALKGGFCRDHGGTYPKCKGMNCSKLALKGGFCREHGGTYPKCKEVNCSNNALKGGFCKDHGGTYPKCKEVNCSKHALKGGICRDHGGKYPKCKEVSCSKQSYIIQTEDGQLRRNRKSLQPLNEHSSLVHQERDYLANNSSSSPSRESNLLVHPTPPEGAIEVPQLDGSSPNLSTPARRSQWSREPVAKRYILTCNYD</sequence>
<reference evidence="2" key="1">
    <citation type="submission" date="2020-11" db="EMBL/GenBank/DDBJ databases">
        <authorList>
            <person name="Tran Van P."/>
        </authorList>
    </citation>
    <scope>NUCLEOTIDE SEQUENCE</scope>
</reference>
<evidence type="ECO:0000256" key="1">
    <source>
        <dbReference type="SAM" id="MobiDB-lite"/>
    </source>
</evidence>
<dbReference type="AlphaFoldDB" id="A0A7R9DFC7"/>